<dbReference type="InterPro" id="IPR000741">
    <property type="entry name" value="FBA_I"/>
</dbReference>
<dbReference type="InterPro" id="IPR013785">
    <property type="entry name" value="Aldolase_TIM"/>
</dbReference>
<evidence type="ECO:0000313" key="8">
    <source>
        <dbReference type="Proteomes" id="UP000032568"/>
    </source>
</evidence>
<accession>A0AAE9YTF0</accession>
<evidence type="ECO:0000256" key="3">
    <source>
        <dbReference type="ARBA" id="ARBA00013068"/>
    </source>
</evidence>
<proteinExistence type="inferred from homology"/>
<dbReference type="RefSeq" id="WP_044830618.1">
    <property type="nucleotide sequence ID" value="NZ_CP059735.1"/>
</dbReference>
<dbReference type="Pfam" id="PF00274">
    <property type="entry name" value="Glycolytic"/>
    <property type="match status" value="1"/>
</dbReference>
<dbReference type="Proteomes" id="UP000032568">
    <property type="component" value="Chromosome"/>
</dbReference>
<reference evidence="7 8" key="1">
    <citation type="journal article" date="2015" name="Genome Announc.">
        <title>Draft Genome Sequences of Marine Isolates of Thalassomonas viridans and Thalassomonas actiniarum.</title>
        <authorList>
            <person name="Olonade I."/>
            <person name="van Zyl L.J."/>
            <person name="Trindade M."/>
        </authorList>
    </citation>
    <scope>NUCLEOTIDE SEQUENCE [LARGE SCALE GENOMIC DNA]</scope>
    <source>
        <strain evidence="7 8">A5K-106</strain>
    </source>
</reference>
<dbReference type="GO" id="GO:0004332">
    <property type="term" value="F:fructose-bisphosphate aldolase activity"/>
    <property type="evidence" value="ECO:0007669"/>
    <property type="project" value="UniProtKB-EC"/>
</dbReference>
<gene>
    <name evidence="7" type="ORF">SG35_007300</name>
</gene>
<dbReference type="PANTHER" id="PTHR11627">
    <property type="entry name" value="FRUCTOSE-BISPHOSPHATE ALDOLASE"/>
    <property type="match status" value="1"/>
</dbReference>
<dbReference type="SUPFAM" id="SSF51569">
    <property type="entry name" value="Aldolase"/>
    <property type="match status" value="1"/>
</dbReference>
<sequence length="298" mass="32756">MNMAKAHMLEKIKNQDGFIAALDQSGGSTPKALRLYGIEEDAYRGDDEMFDLVHQMRTRIITSDVFNGSRVLGAILFENTLDRKIAGLDSAAYLWQKKNIVPFLKVDKGLVDEENGVQLMKAMPDLGKLLDKANQQGVFGTKMRSVIKLANEAGIRALVEQQFSIAKEILAKELTPIIEPEIDIHSPEKAAAEALLKTALLAQLDALPGDKPVMLKLTLPESDNFYLECIKHPKVLKVVALSGGYTRAQANDKVTANHGMIASFSRALTEGLSQKQTDQDFNQALDNAIESIFQASKS</sequence>
<keyword evidence="8" id="KW-1185">Reference proteome</keyword>
<evidence type="ECO:0000256" key="5">
    <source>
        <dbReference type="ARBA" id="ARBA00023239"/>
    </source>
</evidence>
<evidence type="ECO:0000256" key="6">
    <source>
        <dbReference type="ARBA" id="ARBA00029799"/>
    </source>
</evidence>
<protein>
    <recommendedName>
        <fullName evidence="3">fructose-bisphosphate aldolase</fullName>
        <ecNumber evidence="3">4.1.2.13</ecNumber>
    </recommendedName>
    <alternativeName>
        <fullName evidence="6">Fructose-bisphosphate aldolase class I</fullName>
    </alternativeName>
</protein>
<evidence type="ECO:0000256" key="4">
    <source>
        <dbReference type="ARBA" id="ARBA00023152"/>
    </source>
</evidence>
<evidence type="ECO:0000313" key="7">
    <source>
        <dbReference type="EMBL" id="WDE00438.1"/>
    </source>
</evidence>
<dbReference type="Gene3D" id="3.20.20.70">
    <property type="entry name" value="Aldolase class I"/>
    <property type="match status" value="1"/>
</dbReference>
<reference evidence="7 8" key="2">
    <citation type="journal article" date="2022" name="Mar. Drugs">
        <title>Bioassay-Guided Fractionation Leads to the Detection of Cholic Acid Generated by the Rare Thalassomonas sp.</title>
        <authorList>
            <person name="Pheiffer F."/>
            <person name="Schneider Y.K."/>
            <person name="Hansen E.H."/>
            <person name="Andersen J.H."/>
            <person name="Isaksson J."/>
            <person name="Busche T."/>
            <person name="R C."/>
            <person name="Kalinowski J."/>
            <person name="Zyl L.V."/>
            <person name="Trindade M."/>
        </authorList>
    </citation>
    <scope>NUCLEOTIDE SEQUENCE [LARGE SCALE GENOMIC DNA]</scope>
    <source>
        <strain evidence="7 8">A5K-106</strain>
    </source>
</reference>
<evidence type="ECO:0000256" key="2">
    <source>
        <dbReference type="ARBA" id="ARBA00010387"/>
    </source>
</evidence>
<comment type="similarity">
    <text evidence="2">Belongs to the class I fructose-bisphosphate aldolase family.</text>
</comment>
<dbReference type="NCBIfam" id="NF003784">
    <property type="entry name" value="PRK05377.1"/>
    <property type="match status" value="1"/>
</dbReference>
<comment type="pathway">
    <text evidence="1">Carbohydrate degradation; glycolysis; D-glyceraldehyde 3-phosphate and glycerone phosphate from D-glucose: step 4/4.</text>
</comment>
<keyword evidence="5" id="KW-0456">Lyase</keyword>
<keyword evidence="4" id="KW-0324">Glycolysis</keyword>
<organism evidence="7 8">
    <name type="scientific">Thalassomonas actiniarum</name>
    <dbReference type="NCBI Taxonomy" id="485447"/>
    <lineage>
        <taxon>Bacteria</taxon>
        <taxon>Pseudomonadati</taxon>
        <taxon>Pseudomonadota</taxon>
        <taxon>Gammaproteobacteria</taxon>
        <taxon>Alteromonadales</taxon>
        <taxon>Colwelliaceae</taxon>
        <taxon>Thalassomonas</taxon>
    </lineage>
</organism>
<dbReference type="GO" id="GO:0006096">
    <property type="term" value="P:glycolytic process"/>
    <property type="evidence" value="ECO:0007669"/>
    <property type="project" value="UniProtKB-KW"/>
</dbReference>
<evidence type="ECO:0000256" key="1">
    <source>
        <dbReference type="ARBA" id="ARBA00004714"/>
    </source>
</evidence>
<dbReference type="EMBL" id="CP059735">
    <property type="protein sequence ID" value="WDE00438.1"/>
    <property type="molecule type" value="Genomic_DNA"/>
</dbReference>
<dbReference type="EC" id="4.1.2.13" evidence="3"/>
<dbReference type="KEGG" id="tact:SG35_007300"/>
<dbReference type="AlphaFoldDB" id="A0AAE9YTF0"/>
<name>A0AAE9YTF0_9GAMM</name>